<gene>
    <name evidence="1" type="ORF">J2S36_000521</name>
</gene>
<evidence type="ECO:0000313" key="2">
    <source>
        <dbReference type="Proteomes" id="UP001266099"/>
    </source>
</evidence>
<dbReference type="RefSeq" id="WP_309955230.1">
    <property type="nucleotide sequence ID" value="NZ_CP136414.1"/>
</dbReference>
<sequence>MRRKWNLRAKLNLLRGSSSVHSLAASNYLSHDGKVLGTLDATADAFEIFRQENGVSVSEKIEWADIAKLRWVSERCELRITFVDPQFSELIFQLPENHSEKFLHIVRERVEHSLVCQLSQILPSGKKVTGQVRRNADGTLFTQIDVPHEISQEDANSVLSFENELRQEVGLEIVTLENTFPETPEKSALYCGDTHKGEK</sequence>
<protein>
    <submittedName>
        <fullName evidence="1">Uncharacterized protein</fullName>
    </submittedName>
</protein>
<evidence type="ECO:0000313" key="1">
    <source>
        <dbReference type="EMBL" id="MDR6938978.1"/>
    </source>
</evidence>
<dbReference type="EMBL" id="JAVDUJ010000001">
    <property type="protein sequence ID" value="MDR6938978.1"/>
    <property type="molecule type" value="Genomic_DNA"/>
</dbReference>
<dbReference type="Proteomes" id="UP001266099">
    <property type="component" value="Unassembled WGS sequence"/>
</dbReference>
<reference evidence="1 2" key="1">
    <citation type="submission" date="2023-07" db="EMBL/GenBank/DDBJ databases">
        <title>Sequencing the genomes of 1000 actinobacteria strains.</title>
        <authorList>
            <person name="Klenk H.-P."/>
        </authorList>
    </citation>
    <scope>NUCLEOTIDE SEQUENCE [LARGE SCALE GENOMIC DNA]</scope>
    <source>
        <strain evidence="1 2">DSM 15539</strain>
    </source>
</reference>
<accession>A0ABU1T0S7</accession>
<name>A0ABU1T0S7_9ACTO</name>
<proteinExistence type="predicted"/>
<organism evidence="1 2">
    <name type="scientific">Arcanobacterium hippocoleae</name>
    <dbReference type="NCBI Taxonomy" id="149017"/>
    <lineage>
        <taxon>Bacteria</taxon>
        <taxon>Bacillati</taxon>
        <taxon>Actinomycetota</taxon>
        <taxon>Actinomycetes</taxon>
        <taxon>Actinomycetales</taxon>
        <taxon>Actinomycetaceae</taxon>
        <taxon>Arcanobacterium</taxon>
    </lineage>
</organism>
<keyword evidence="2" id="KW-1185">Reference proteome</keyword>
<comment type="caution">
    <text evidence="1">The sequence shown here is derived from an EMBL/GenBank/DDBJ whole genome shotgun (WGS) entry which is preliminary data.</text>
</comment>